<dbReference type="EMBL" id="UOFY01000047">
    <property type="protein sequence ID" value="VAX10300.1"/>
    <property type="molecule type" value="Genomic_DNA"/>
</dbReference>
<dbReference type="Pfam" id="PF03886">
    <property type="entry name" value="ABC_trans_aux"/>
    <property type="match status" value="1"/>
</dbReference>
<sequence length="197" mass="22328">MPYLFALLLSSLLLSACGSTPPSQFYLIIPMSPEDDSSAEGSQAGIENIGLGLGPLRFPDYLSRNSIVRYEGESRVTIAETRRWAEPLEYSFSRVLAENLSRLLASDRILRYPWPAWRKPEYQLTMDVIRFDFNGKNEVELIVQWALLQAETKTPLLEKRSHFSQSTTDDFDDIVKAHSQVVAAFSQEIYVSMGTLN</sequence>
<feature type="domain" description="ABC-type transport auxiliary lipoprotein component" evidence="1">
    <location>
        <begin position="37"/>
        <end position="189"/>
    </location>
</feature>
<dbReference type="SUPFAM" id="SSF159594">
    <property type="entry name" value="XCC0632-like"/>
    <property type="match status" value="1"/>
</dbReference>
<name>A0A3B1BIB1_9ZZZZ</name>
<reference evidence="2" key="1">
    <citation type="submission" date="2018-06" db="EMBL/GenBank/DDBJ databases">
        <authorList>
            <person name="Zhirakovskaya E."/>
        </authorList>
    </citation>
    <scope>NUCLEOTIDE SEQUENCE</scope>
</reference>
<dbReference type="Gene3D" id="3.40.50.10610">
    <property type="entry name" value="ABC-type transport auxiliary lipoprotein component"/>
    <property type="match status" value="1"/>
</dbReference>
<dbReference type="AlphaFoldDB" id="A0A3B1BIB1"/>
<dbReference type="InterPro" id="IPR005586">
    <property type="entry name" value="ABC_trans_aux"/>
</dbReference>
<evidence type="ECO:0000259" key="1">
    <source>
        <dbReference type="Pfam" id="PF03886"/>
    </source>
</evidence>
<organism evidence="2">
    <name type="scientific">hydrothermal vent metagenome</name>
    <dbReference type="NCBI Taxonomy" id="652676"/>
    <lineage>
        <taxon>unclassified sequences</taxon>
        <taxon>metagenomes</taxon>
        <taxon>ecological metagenomes</taxon>
    </lineage>
</organism>
<accession>A0A3B1BIB1</accession>
<protein>
    <recommendedName>
        <fullName evidence="1">ABC-type transport auxiliary lipoprotein component domain-containing protein</fullName>
    </recommendedName>
</protein>
<proteinExistence type="predicted"/>
<evidence type="ECO:0000313" key="2">
    <source>
        <dbReference type="EMBL" id="VAX10300.1"/>
    </source>
</evidence>
<gene>
    <name evidence="2" type="ORF">MNBD_GAMMA25-73</name>
</gene>